<comment type="caution">
    <text evidence="2">The sequence shown here is derived from an EMBL/GenBank/DDBJ whole genome shotgun (WGS) entry which is preliminary data.</text>
</comment>
<feature type="transmembrane region" description="Helical" evidence="1">
    <location>
        <begin position="116"/>
        <end position="138"/>
    </location>
</feature>
<name>A0A9W5TX72_9BACI</name>
<evidence type="ECO:0000313" key="3">
    <source>
        <dbReference type="Proteomes" id="UP000621492"/>
    </source>
</evidence>
<dbReference type="EMBL" id="BMJD01000012">
    <property type="protein sequence ID" value="GGB42071.1"/>
    <property type="molecule type" value="Genomic_DNA"/>
</dbReference>
<proteinExistence type="predicted"/>
<dbReference type="Proteomes" id="UP000621492">
    <property type="component" value="Unassembled WGS sequence"/>
</dbReference>
<dbReference type="RefSeq" id="WP_188725060.1">
    <property type="nucleotide sequence ID" value="NZ_BMJD01000012.1"/>
</dbReference>
<sequence length="196" mass="21403">MLLILSILIVLGYTTCLICKIPSNSDKLTGMTGMTIVMSLGMVSSLVIGLIAGIVYKNDLTSSTILAMILSVIVGFFLGKRLGLLVTIEGMAAALMGSMMGAMLGEMLPSGNFKIMLAFMDVLYIIVVSLIFLLISNILRESSDKAPTFINKYMSIFIMVILTVSVLITTFYDGNSVRKQNNDHPVENQMDEHNHH</sequence>
<gene>
    <name evidence="2" type="ORF">GCM10011409_19540</name>
</gene>
<keyword evidence="1" id="KW-0472">Membrane</keyword>
<feature type="transmembrane region" description="Helical" evidence="1">
    <location>
        <begin position="60"/>
        <end position="78"/>
    </location>
</feature>
<keyword evidence="1" id="KW-0812">Transmembrane</keyword>
<keyword evidence="1" id="KW-1133">Transmembrane helix</keyword>
<reference evidence="2" key="2">
    <citation type="submission" date="2020-09" db="EMBL/GenBank/DDBJ databases">
        <authorList>
            <person name="Sun Q."/>
            <person name="Zhou Y."/>
        </authorList>
    </citation>
    <scope>NUCLEOTIDE SEQUENCE</scope>
    <source>
        <strain evidence="2">CGMCC 1.15454</strain>
    </source>
</reference>
<feature type="transmembrane region" description="Helical" evidence="1">
    <location>
        <begin position="32"/>
        <end position="53"/>
    </location>
</feature>
<feature type="transmembrane region" description="Helical" evidence="1">
    <location>
        <begin position="150"/>
        <end position="172"/>
    </location>
</feature>
<dbReference type="AlphaFoldDB" id="A0A9W5TX72"/>
<feature type="transmembrane region" description="Helical" evidence="1">
    <location>
        <begin position="84"/>
        <end position="104"/>
    </location>
</feature>
<organism evidence="2 3">
    <name type="scientific">Lentibacillus populi</name>
    <dbReference type="NCBI Taxonomy" id="1827502"/>
    <lineage>
        <taxon>Bacteria</taxon>
        <taxon>Bacillati</taxon>
        <taxon>Bacillota</taxon>
        <taxon>Bacilli</taxon>
        <taxon>Bacillales</taxon>
        <taxon>Bacillaceae</taxon>
        <taxon>Lentibacillus</taxon>
    </lineage>
</organism>
<accession>A0A9W5TX72</accession>
<evidence type="ECO:0000256" key="1">
    <source>
        <dbReference type="SAM" id="Phobius"/>
    </source>
</evidence>
<reference evidence="2" key="1">
    <citation type="journal article" date="2014" name="Int. J. Syst. Evol. Microbiol.">
        <title>Complete genome sequence of Corynebacterium casei LMG S-19264T (=DSM 44701T), isolated from a smear-ripened cheese.</title>
        <authorList>
            <consortium name="US DOE Joint Genome Institute (JGI-PGF)"/>
            <person name="Walter F."/>
            <person name="Albersmeier A."/>
            <person name="Kalinowski J."/>
            <person name="Ruckert C."/>
        </authorList>
    </citation>
    <scope>NUCLEOTIDE SEQUENCE</scope>
    <source>
        <strain evidence="2">CGMCC 1.15454</strain>
    </source>
</reference>
<protein>
    <submittedName>
        <fullName evidence="2">Uncharacterized protein</fullName>
    </submittedName>
</protein>
<keyword evidence="3" id="KW-1185">Reference proteome</keyword>
<evidence type="ECO:0000313" key="2">
    <source>
        <dbReference type="EMBL" id="GGB42071.1"/>
    </source>
</evidence>